<reference evidence="23" key="1">
    <citation type="submission" date="2017-04" db="EMBL/GenBank/DDBJ databases">
        <title>Population genomics of picophytoplankton unveils novel chromosome hypervariability.</title>
        <authorList>
            <consortium name="DOE Joint Genome Institute"/>
            <person name="Blanc-Mathieu R."/>
            <person name="Krasovec M."/>
            <person name="Hebrard M."/>
            <person name="Yau S."/>
            <person name="Desgranges E."/>
            <person name="Martin J."/>
            <person name="Schackwitz W."/>
            <person name="Kuo A."/>
            <person name="Salin G."/>
            <person name="Donnadieu C."/>
            <person name="Desdevises Y."/>
            <person name="Sanchez-Ferandin S."/>
            <person name="Moreau H."/>
            <person name="Rivals E."/>
            <person name="Grigoriev I.V."/>
            <person name="Grimsley N."/>
            <person name="Eyre-Walker A."/>
            <person name="Piganeau G."/>
        </authorList>
    </citation>
    <scope>NUCLEOTIDE SEQUENCE [LARGE SCALE GENOMIC DNA]</scope>
    <source>
        <strain evidence="23">RCC 1115</strain>
    </source>
</reference>
<dbReference type="SUPFAM" id="SSF51395">
    <property type="entry name" value="FMN-linked oxidoreductases"/>
    <property type="match status" value="1"/>
</dbReference>
<evidence type="ECO:0000256" key="20">
    <source>
        <dbReference type="RuleBase" id="RU291113"/>
    </source>
</evidence>
<dbReference type="EC" id="1.3.1.-" evidence="20"/>
<dbReference type="AlphaFoldDB" id="A0A1Y5HZU2"/>
<gene>
    <name evidence="23" type="ORF">BE221DRAFT_162728</name>
</gene>
<feature type="compositionally biased region" description="Basic and acidic residues" evidence="21">
    <location>
        <begin position="48"/>
        <end position="57"/>
    </location>
</feature>
<comment type="cofactor">
    <cofactor evidence="1 20">
        <name>FMN</name>
        <dbReference type="ChEBI" id="CHEBI:58210"/>
    </cofactor>
</comment>
<protein>
    <recommendedName>
        <fullName evidence="2 20">tRNA-dihydrouridine(47) synthase [NAD(P)(+)]</fullName>
        <ecNumber evidence="20">1.3.1.-</ecNumber>
    </recommendedName>
    <alternativeName>
        <fullName evidence="20">tRNA-dihydrouridine synthase 3</fullName>
    </alternativeName>
</protein>
<evidence type="ECO:0000256" key="9">
    <source>
        <dbReference type="ARBA" id="ARBA00022771"/>
    </source>
</evidence>
<dbReference type="EMBL" id="KZ155838">
    <property type="protein sequence ID" value="OUS42799.1"/>
    <property type="molecule type" value="Genomic_DNA"/>
</dbReference>
<evidence type="ECO:0000256" key="2">
    <source>
        <dbReference type="ARBA" id="ARBA00012376"/>
    </source>
</evidence>
<feature type="region of interest" description="Disordered" evidence="21">
    <location>
        <begin position="194"/>
        <end position="214"/>
    </location>
</feature>
<comment type="catalytic activity">
    <reaction evidence="16">
        <text>a 5,6-dihydrouridine in mRNA + NAD(+) = a uridine in mRNA + NADH + H(+)</text>
        <dbReference type="Rhea" id="RHEA:69851"/>
        <dbReference type="Rhea" id="RHEA-COMP:14658"/>
        <dbReference type="Rhea" id="RHEA-COMP:17789"/>
        <dbReference type="ChEBI" id="CHEBI:15378"/>
        <dbReference type="ChEBI" id="CHEBI:57540"/>
        <dbReference type="ChEBI" id="CHEBI:57945"/>
        <dbReference type="ChEBI" id="CHEBI:65315"/>
        <dbReference type="ChEBI" id="CHEBI:74443"/>
    </reaction>
    <physiologicalReaction direction="right-to-left" evidence="16">
        <dbReference type="Rhea" id="RHEA:69853"/>
    </physiologicalReaction>
</comment>
<dbReference type="GO" id="GO:0050660">
    <property type="term" value="F:flavin adenine dinucleotide binding"/>
    <property type="evidence" value="ECO:0007669"/>
    <property type="project" value="UniProtKB-UniRule"/>
</dbReference>
<dbReference type="PANTHER" id="PTHR45846:SF1">
    <property type="entry name" value="TRNA-DIHYDROURIDINE(47) SYNTHASE [NAD(P)(+)]-LIKE"/>
    <property type="match status" value="1"/>
</dbReference>
<evidence type="ECO:0000256" key="16">
    <source>
        <dbReference type="ARBA" id="ARBA00048342"/>
    </source>
</evidence>
<dbReference type="GO" id="GO:0003723">
    <property type="term" value="F:RNA binding"/>
    <property type="evidence" value="ECO:0007669"/>
    <property type="project" value="TreeGrafter"/>
</dbReference>
<dbReference type="InterPro" id="IPR018517">
    <property type="entry name" value="tRNA_hU_synthase_CS"/>
</dbReference>
<dbReference type="InterPro" id="IPR035587">
    <property type="entry name" value="DUS-like_FMN-bd"/>
</dbReference>
<evidence type="ECO:0000256" key="6">
    <source>
        <dbReference type="ARBA" id="ARBA00022694"/>
    </source>
</evidence>
<evidence type="ECO:0000256" key="21">
    <source>
        <dbReference type="SAM" id="MobiDB-lite"/>
    </source>
</evidence>
<comment type="function">
    <text evidence="14">Catalyzes the synthesis of dihydrouridine, a modified base found in the D-loop of most tRNAs. Specifically modifies U47 in cytoplasmic tRNAs. Catalyzes the synthesis of dihydrouridine in some mRNAs, thereby affecting their translation.</text>
</comment>
<dbReference type="PROSITE" id="PS50103">
    <property type="entry name" value="ZF_C3H1"/>
    <property type="match status" value="1"/>
</dbReference>
<name>A0A1Y5HZU2_OSTTA</name>
<evidence type="ECO:0000259" key="22">
    <source>
        <dbReference type="PROSITE" id="PS50103"/>
    </source>
</evidence>
<dbReference type="Pfam" id="PF01207">
    <property type="entry name" value="Dus"/>
    <property type="match status" value="1"/>
</dbReference>
<evidence type="ECO:0000256" key="12">
    <source>
        <dbReference type="ARBA" id="ARBA00023002"/>
    </source>
</evidence>
<keyword evidence="7 19" id="KW-0479">Metal-binding</keyword>
<keyword evidence="5" id="KW-0507">mRNA processing</keyword>
<comment type="catalytic activity">
    <reaction evidence="18">
        <text>5,6-dihydrouridine(47) in tRNA + NADP(+) = uridine(47) in tRNA + NADPH + H(+)</text>
        <dbReference type="Rhea" id="RHEA:53360"/>
        <dbReference type="Rhea" id="RHEA-COMP:13539"/>
        <dbReference type="Rhea" id="RHEA-COMP:13540"/>
        <dbReference type="ChEBI" id="CHEBI:15378"/>
        <dbReference type="ChEBI" id="CHEBI:57783"/>
        <dbReference type="ChEBI" id="CHEBI:58349"/>
        <dbReference type="ChEBI" id="CHEBI:65315"/>
        <dbReference type="ChEBI" id="CHEBI:74443"/>
        <dbReference type="EC" id="1.3.1.89"/>
    </reaction>
    <physiologicalReaction direction="right-to-left" evidence="18">
        <dbReference type="Rhea" id="RHEA:53362"/>
    </physiologicalReaction>
</comment>
<dbReference type="GO" id="GO:0006397">
    <property type="term" value="P:mRNA processing"/>
    <property type="evidence" value="ECO:0007669"/>
    <property type="project" value="UniProtKB-KW"/>
</dbReference>
<feature type="region of interest" description="Disordered" evidence="21">
    <location>
        <begin position="1"/>
        <end position="80"/>
    </location>
</feature>
<dbReference type="CDD" id="cd02801">
    <property type="entry name" value="DUS_like_FMN"/>
    <property type="match status" value="1"/>
</dbReference>
<dbReference type="GO" id="GO:0102265">
    <property type="term" value="F:tRNA-dihydrouridine47 synthase activity"/>
    <property type="evidence" value="ECO:0007669"/>
    <property type="project" value="UniProtKB-EC"/>
</dbReference>
<comment type="catalytic activity">
    <reaction evidence="17">
        <text>a 5,6-dihydrouridine in mRNA + NADP(+) = a uridine in mRNA + NADPH + H(+)</text>
        <dbReference type="Rhea" id="RHEA:69855"/>
        <dbReference type="Rhea" id="RHEA-COMP:14658"/>
        <dbReference type="Rhea" id="RHEA-COMP:17789"/>
        <dbReference type="ChEBI" id="CHEBI:15378"/>
        <dbReference type="ChEBI" id="CHEBI:57783"/>
        <dbReference type="ChEBI" id="CHEBI:58349"/>
        <dbReference type="ChEBI" id="CHEBI:65315"/>
        <dbReference type="ChEBI" id="CHEBI:74443"/>
    </reaction>
    <physiologicalReaction direction="right-to-left" evidence="17">
        <dbReference type="Rhea" id="RHEA:69857"/>
    </physiologicalReaction>
</comment>
<comment type="catalytic activity">
    <reaction evidence="15">
        <text>5,6-dihydrouridine(47) in tRNA + NAD(+) = uridine(47) in tRNA + NADH + H(+)</text>
        <dbReference type="Rhea" id="RHEA:53364"/>
        <dbReference type="Rhea" id="RHEA-COMP:13539"/>
        <dbReference type="Rhea" id="RHEA-COMP:13540"/>
        <dbReference type="ChEBI" id="CHEBI:15378"/>
        <dbReference type="ChEBI" id="CHEBI:57540"/>
        <dbReference type="ChEBI" id="CHEBI:57945"/>
        <dbReference type="ChEBI" id="CHEBI:65315"/>
        <dbReference type="ChEBI" id="CHEBI:74443"/>
        <dbReference type="EC" id="1.3.1.89"/>
    </reaction>
    <physiologicalReaction direction="right-to-left" evidence="15">
        <dbReference type="Rhea" id="RHEA:53366"/>
    </physiologicalReaction>
</comment>
<evidence type="ECO:0000313" key="23">
    <source>
        <dbReference type="EMBL" id="OUS42799.1"/>
    </source>
</evidence>
<keyword evidence="9 19" id="KW-0863">Zinc-finger</keyword>
<evidence type="ECO:0000256" key="7">
    <source>
        <dbReference type="ARBA" id="ARBA00022723"/>
    </source>
</evidence>
<keyword evidence="8" id="KW-0677">Repeat</keyword>
<evidence type="ECO:0000256" key="5">
    <source>
        <dbReference type="ARBA" id="ARBA00022664"/>
    </source>
</evidence>
<dbReference type="GO" id="GO:0106414">
    <property type="term" value="F:mRNA dihydrouridine synthase activity"/>
    <property type="evidence" value="ECO:0007669"/>
    <property type="project" value="RHEA"/>
</dbReference>
<feature type="domain" description="C3H1-type" evidence="22">
    <location>
        <begin position="79"/>
        <end position="106"/>
    </location>
</feature>
<feature type="compositionally biased region" description="Acidic residues" evidence="21">
    <location>
        <begin position="1"/>
        <end position="10"/>
    </location>
</feature>
<evidence type="ECO:0000256" key="11">
    <source>
        <dbReference type="ARBA" id="ARBA00022857"/>
    </source>
</evidence>
<evidence type="ECO:0000256" key="4">
    <source>
        <dbReference type="ARBA" id="ARBA00022643"/>
    </source>
</evidence>
<keyword evidence="13" id="KW-0520">NAD</keyword>
<evidence type="ECO:0000256" key="1">
    <source>
        <dbReference type="ARBA" id="ARBA00001917"/>
    </source>
</evidence>
<dbReference type="PROSITE" id="PS01136">
    <property type="entry name" value="UPF0034"/>
    <property type="match status" value="1"/>
</dbReference>
<comment type="similarity">
    <text evidence="20">Belongs to the dus family. Dus3 subfamily.</text>
</comment>
<keyword evidence="12 20" id="KW-0560">Oxidoreductase</keyword>
<dbReference type="Gene3D" id="3.20.20.70">
    <property type="entry name" value="Aldolase class I"/>
    <property type="match status" value="1"/>
</dbReference>
<keyword evidence="11" id="KW-0521">NADP</keyword>
<sequence>MDAAPDDGDAETWAPPSASALRASGRVGVRRAFLRPPPRRMPSDDDGTGERRGERRGGKTNGGFGARAKRATGAGRGTGGARGLCVAATRGACARGDACAFSHDVEGFLTRKPKDLPGVCTFARAVDGCPYGVRWGAATEETVALEPPRAIEKEINFLDRDLMVKLRKKAYDFTRADSIVKDVLGQMSAETQAAAKDDGAAESAPKRAKVAAADDDDATQAGAFTKVREGEKKKIDFKDKLYLAPLTTVGNLPFRRVCKTLGADITCGEMALVTNLLQGQPSEWALLRRHKSEDIFGVQICGGYPDTVTRCCQLLEENIDVDFIDINMGCPIDLVCQKGYGSMMLEKPKNIEKVLRAASAALTSTSLTFKTRIAYTDSSRVAHTLSPKVAGWGAAAMTLHGRTRAQRYRSVADWEYIKLTKEVSSVPLIGNGDVYMQSDYYTHMAEHSVDTCMLARGALIKPWLFTEIKERRDWDISSSERFDILKSFVSHGLEHWGCDSRGVENTRKYLLEWMSFTCRYTPLGILEQGYEQVDMTQRPPHFVGRDDLETLMASTDARDWVKISTMLLGPPPENFNFQPKHKSNAYATEGGAALGDMDQG</sequence>
<feature type="zinc finger region" description="C3H1-type" evidence="19">
    <location>
        <begin position="79"/>
        <end position="106"/>
    </location>
</feature>
<evidence type="ECO:0000256" key="10">
    <source>
        <dbReference type="ARBA" id="ARBA00022833"/>
    </source>
</evidence>
<keyword evidence="4 20" id="KW-0288">FMN</keyword>
<evidence type="ECO:0000256" key="8">
    <source>
        <dbReference type="ARBA" id="ARBA00022737"/>
    </source>
</evidence>
<organism evidence="23">
    <name type="scientific">Ostreococcus tauri</name>
    <name type="common">Marine green alga</name>
    <dbReference type="NCBI Taxonomy" id="70448"/>
    <lineage>
        <taxon>Eukaryota</taxon>
        <taxon>Viridiplantae</taxon>
        <taxon>Chlorophyta</taxon>
        <taxon>Mamiellophyceae</taxon>
        <taxon>Mamiellales</taxon>
        <taxon>Bathycoccaceae</taxon>
        <taxon>Ostreococcus</taxon>
    </lineage>
</organism>
<dbReference type="Proteomes" id="UP000195557">
    <property type="component" value="Unassembled WGS sequence"/>
</dbReference>
<dbReference type="InterPro" id="IPR000571">
    <property type="entry name" value="Znf_CCCH"/>
</dbReference>
<keyword evidence="6 20" id="KW-0819">tRNA processing</keyword>
<dbReference type="FunFam" id="3.20.20.70:FF:000067">
    <property type="entry name" value="tRNA-dihydrouridine(47) synthase [NAD(P)(+)]"/>
    <property type="match status" value="1"/>
</dbReference>
<evidence type="ECO:0000256" key="14">
    <source>
        <dbReference type="ARBA" id="ARBA00045934"/>
    </source>
</evidence>
<proteinExistence type="inferred from homology"/>
<evidence type="ECO:0000256" key="19">
    <source>
        <dbReference type="PROSITE-ProRule" id="PRU00723"/>
    </source>
</evidence>
<dbReference type="eggNOG" id="KOG2333">
    <property type="taxonomic scope" value="Eukaryota"/>
</dbReference>
<evidence type="ECO:0000256" key="3">
    <source>
        <dbReference type="ARBA" id="ARBA00022630"/>
    </source>
</evidence>
<accession>A0A1Y5HZU2</accession>
<evidence type="ECO:0000256" key="18">
    <source>
        <dbReference type="ARBA" id="ARBA00049513"/>
    </source>
</evidence>
<keyword evidence="3 20" id="KW-0285">Flavoprotein</keyword>
<keyword evidence="10 19" id="KW-0862">Zinc</keyword>
<dbReference type="GO" id="GO:0008270">
    <property type="term" value="F:zinc ion binding"/>
    <property type="evidence" value="ECO:0007669"/>
    <property type="project" value="UniProtKB-KW"/>
</dbReference>
<evidence type="ECO:0000256" key="15">
    <source>
        <dbReference type="ARBA" id="ARBA00048266"/>
    </source>
</evidence>
<evidence type="ECO:0000256" key="13">
    <source>
        <dbReference type="ARBA" id="ARBA00023027"/>
    </source>
</evidence>
<dbReference type="PANTHER" id="PTHR45846">
    <property type="entry name" value="TRNA-DIHYDROURIDINE(47) SYNTHASE [NAD(P)(+)]-LIKE"/>
    <property type="match status" value="1"/>
</dbReference>
<dbReference type="InterPro" id="IPR013785">
    <property type="entry name" value="Aldolase_TIM"/>
</dbReference>
<evidence type="ECO:0000256" key="17">
    <source>
        <dbReference type="ARBA" id="ARBA00049447"/>
    </source>
</evidence>